<dbReference type="GO" id="GO:0016787">
    <property type="term" value="F:hydrolase activity"/>
    <property type="evidence" value="ECO:0007669"/>
    <property type="project" value="InterPro"/>
</dbReference>
<dbReference type="Gene3D" id="3.60.21.10">
    <property type="match status" value="1"/>
</dbReference>
<accession>A0A559SL86</accession>
<protein>
    <submittedName>
        <fullName evidence="2">Calcineurin-like phosphoesterase family protein</fullName>
    </submittedName>
</protein>
<dbReference type="PANTHER" id="PTHR37844:SF2">
    <property type="entry name" value="SER_THR PROTEIN PHOSPHATASE SUPERFAMILY (AFU_ORTHOLOGUE AFUA_1G14840)"/>
    <property type="match status" value="1"/>
</dbReference>
<dbReference type="Pfam" id="PF00149">
    <property type="entry name" value="Metallophos"/>
    <property type="match status" value="1"/>
</dbReference>
<dbReference type="RefSeq" id="WP_084797012.1">
    <property type="nucleotide sequence ID" value="NZ_ATTQ01000013.1"/>
</dbReference>
<dbReference type="PANTHER" id="PTHR37844">
    <property type="entry name" value="SER/THR PROTEIN PHOSPHATASE SUPERFAMILY (AFU_ORTHOLOGUE AFUA_1G14840)"/>
    <property type="match status" value="1"/>
</dbReference>
<reference evidence="2 3" key="1">
    <citation type="submission" date="2019-06" db="EMBL/GenBank/DDBJ databases">
        <title>Pac Bio to generate improved reference genome sequences for organisms with transposon mutant libraries (support for FEBA project).</title>
        <authorList>
            <person name="Blow M."/>
        </authorList>
    </citation>
    <scope>NUCLEOTIDE SEQUENCE [LARGE SCALE GENOMIC DNA]</scope>
    <source>
        <strain evidence="2 3">USDA 1844</strain>
    </source>
</reference>
<dbReference type="SUPFAM" id="SSF56300">
    <property type="entry name" value="Metallo-dependent phosphatases"/>
    <property type="match status" value="1"/>
</dbReference>
<sequence>MKAWIVSDIHSSPMDFFLTRRLDVPEADICLCAGDIANNIERSIDFLFAEIAPHMSVVVTLGNHDCYGSSIARALEYARKWTAGTNVHVLENEEFRKDDLRIIGATLWTEFEITAHDAGHLPVDVRRDLAISECRRALVDFREIYRSDERRDGEGGYISAREMISRHKDSRAYIEAALRNRSRGQLWFSLIMRRPRGHLTHGLLGHISNAAFASDLSTMIQAKKPTFWIHGHVHCFQDYVEGETRVLCNPRGYRNERPGGGFQPGFVIETSSSAR</sequence>
<evidence type="ECO:0000313" key="3">
    <source>
        <dbReference type="Proteomes" id="UP000319824"/>
    </source>
</evidence>
<gene>
    <name evidence="2" type="ORF">BCL32_3224</name>
</gene>
<dbReference type="InterPro" id="IPR029052">
    <property type="entry name" value="Metallo-depent_PP-like"/>
</dbReference>
<comment type="caution">
    <text evidence="2">The sequence shown here is derived from an EMBL/GenBank/DDBJ whole genome shotgun (WGS) entry which is preliminary data.</text>
</comment>
<name>A0A559SL86_9HYPH</name>
<dbReference type="EMBL" id="VISO01000003">
    <property type="protein sequence ID" value="TVZ63107.1"/>
    <property type="molecule type" value="Genomic_DNA"/>
</dbReference>
<dbReference type="AlphaFoldDB" id="A0A559SL86"/>
<organism evidence="2 3">
    <name type="scientific">Rhizobium mongolense USDA 1844</name>
    <dbReference type="NCBI Taxonomy" id="1079460"/>
    <lineage>
        <taxon>Bacteria</taxon>
        <taxon>Pseudomonadati</taxon>
        <taxon>Pseudomonadota</taxon>
        <taxon>Alphaproteobacteria</taxon>
        <taxon>Hyphomicrobiales</taxon>
        <taxon>Rhizobiaceae</taxon>
        <taxon>Rhizobium/Agrobacterium group</taxon>
        <taxon>Rhizobium</taxon>
    </lineage>
</organism>
<feature type="domain" description="Calcineurin-like phosphoesterase" evidence="1">
    <location>
        <begin position="1"/>
        <end position="235"/>
    </location>
</feature>
<dbReference type="InterPro" id="IPR004843">
    <property type="entry name" value="Calcineurin-like_PHP"/>
</dbReference>
<proteinExistence type="predicted"/>
<evidence type="ECO:0000259" key="1">
    <source>
        <dbReference type="Pfam" id="PF00149"/>
    </source>
</evidence>
<dbReference type="Proteomes" id="UP000319824">
    <property type="component" value="Unassembled WGS sequence"/>
</dbReference>
<evidence type="ECO:0000313" key="2">
    <source>
        <dbReference type="EMBL" id="TVZ63107.1"/>
    </source>
</evidence>